<dbReference type="RefSeq" id="XP_033593811.1">
    <property type="nucleotide sequence ID" value="XM_033735041.1"/>
</dbReference>
<organism evidence="2 3">
    <name type="scientific">Neohortaea acidophila</name>
    <dbReference type="NCBI Taxonomy" id="245834"/>
    <lineage>
        <taxon>Eukaryota</taxon>
        <taxon>Fungi</taxon>
        <taxon>Dikarya</taxon>
        <taxon>Ascomycota</taxon>
        <taxon>Pezizomycotina</taxon>
        <taxon>Dothideomycetes</taxon>
        <taxon>Dothideomycetidae</taxon>
        <taxon>Mycosphaerellales</taxon>
        <taxon>Teratosphaeriaceae</taxon>
        <taxon>Neohortaea</taxon>
    </lineage>
</organism>
<sequence length="451" mass="51284">MSSEDGGLEGELNARELKLREKDLEISQIKTMLASLQDEVGRLNEINSGLTNANRGLADDSNGLDGGLREQHAFAHEQWQNTSRELQDVRQQHENTTAGLSATLVEKNAEIRHLREELDVATEKIRALQVQIQGSKSREMFVMRDEDYFESACQRLCQHVQQWVKRFSKVSDDRKCRLSTDLKDDKAEARLDNTILDGSDVDKLLSDRIRRRDVFMSVVMTILWEYVFTRYLFGMDREQRKYLKDLEQSLHEVGPRRAVEQWRMITLRLLSQRPDHIEQRDRDTEAVTSAVFDLLCKLLPPPSNAVQQLQSSLQRVVAVAADLSVEMRCQRPRFIMLPPLQPEYDTHGDLVRQVFFNASLMNERSGTFSSNKELETSRAVVKIVLFPLVVKQGDDFGDGDGEVVVCPAQVLVHSDNGKGKRIVRVQSGAMEIDDPRQSLISLTSPGGSTAF</sequence>
<evidence type="ECO:0000256" key="1">
    <source>
        <dbReference type="SAM" id="Coils"/>
    </source>
</evidence>
<feature type="coiled-coil region" evidence="1">
    <location>
        <begin position="76"/>
        <end position="131"/>
    </location>
</feature>
<evidence type="ECO:0000313" key="3">
    <source>
        <dbReference type="Proteomes" id="UP000799767"/>
    </source>
</evidence>
<reference evidence="2" key="1">
    <citation type="journal article" date="2020" name="Stud. Mycol.">
        <title>101 Dothideomycetes genomes: a test case for predicting lifestyles and emergence of pathogens.</title>
        <authorList>
            <person name="Haridas S."/>
            <person name="Albert R."/>
            <person name="Binder M."/>
            <person name="Bloem J."/>
            <person name="Labutti K."/>
            <person name="Salamov A."/>
            <person name="Andreopoulos B."/>
            <person name="Baker S."/>
            <person name="Barry K."/>
            <person name="Bills G."/>
            <person name="Bluhm B."/>
            <person name="Cannon C."/>
            <person name="Castanera R."/>
            <person name="Culley D."/>
            <person name="Daum C."/>
            <person name="Ezra D."/>
            <person name="Gonzalez J."/>
            <person name="Henrissat B."/>
            <person name="Kuo A."/>
            <person name="Liang C."/>
            <person name="Lipzen A."/>
            <person name="Lutzoni F."/>
            <person name="Magnuson J."/>
            <person name="Mondo S."/>
            <person name="Nolan M."/>
            <person name="Ohm R."/>
            <person name="Pangilinan J."/>
            <person name="Park H.-J."/>
            <person name="Ramirez L."/>
            <person name="Alfaro M."/>
            <person name="Sun H."/>
            <person name="Tritt A."/>
            <person name="Yoshinaga Y."/>
            <person name="Zwiers L.-H."/>
            <person name="Turgeon B."/>
            <person name="Goodwin S."/>
            <person name="Spatafora J."/>
            <person name="Crous P."/>
            <person name="Grigoriev I."/>
        </authorList>
    </citation>
    <scope>NUCLEOTIDE SEQUENCE</scope>
    <source>
        <strain evidence="2">CBS 113389</strain>
    </source>
</reference>
<dbReference type="GeneID" id="54476043"/>
<keyword evidence="1" id="KW-0175">Coiled coil</keyword>
<dbReference type="PANTHER" id="PTHR40641">
    <property type="entry name" value="INVOLUCRIN REPEAT PROTEIN (AFU_ORTHOLOGUE AFUA_2G08060)"/>
    <property type="match status" value="1"/>
</dbReference>
<accession>A0A6A6Q4L6</accession>
<name>A0A6A6Q4L6_9PEZI</name>
<protein>
    <recommendedName>
        <fullName evidence="4">Involucrin repeat protein</fullName>
    </recommendedName>
</protein>
<dbReference type="EMBL" id="MU001631">
    <property type="protein sequence ID" value="KAF2487242.1"/>
    <property type="molecule type" value="Genomic_DNA"/>
</dbReference>
<dbReference type="AlphaFoldDB" id="A0A6A6Q4L6"/>
<dbReference type="OrthoDB" id="5365701at2759"/>
<dbReference type="Proteomes" id="UP000799767">
    <property type="component" value="Unassembled WGS sequence"/>
</dbReference>
<dbReference type="InterPro" id="IPR053268">
    <property type="entry name" value="Woronin_anchor"/>
</dbReference>
<gene>
    <name evidence="2" type="ORF">BDY17DRAFT_306655</name>
</gene>
<proteinExistence type="predicted"/>
<evidence type="ECO:0000313" key="2">
    <source>
        <dbReference type="EMBL" id="KAF2487242.1"/>
    </source>
</evidence>
<evidence type="ECO:0008006" key="4">
    <source>
        <dbReference type="Google" id="ProtNLM"/>
    </source>
</evidence>
<keyword evidence="3" id="KW-1185">Reference proteome</keyword>
<dbReference type="PANTHER" id="PTHR40641:SF2">
    <property type="entry name" value="INVOLUCRIN REPEAT PROTEIN"/>
    <property type="match status" value="1"/>
</dbReference>